<organism evidence="1 2">
    <name type="scientific">Trypanosoma congolense (strain IL3000)</name>
    <dbReference type="NCBI Taxonomy" id="1068625"/>
    <lineage>
        <taxon>Eukaryota</taxon>
        <taxon>Discoba</taxon>
        <taxon>Euglenozoa</taxon>
        <taxon>Kinetoplastea</taxon>
        <taxon>Metakinetoplastina</taxon>
        <taxon>Trypanosomatida</taxon>
        <taxon>Trypanosomatidae</taxon>
        <taxon>Trypanosoma</taxon>
        <taxon>Nannomonas</taxon>
    </lineage>
</organism>
<evidence type="ECO:0000313" key="1">
    <source>
        <dbReference type="EMBL" id="CCD11816.1"/>
    </source>
</evidence>
<reference evidence="1 2" key="2">
    <citation type="journal article" date="2012" name="Proc. Natl. Acad. Sci. U.S.A.">
        <title>Antigenic diversity is generated by distinct evolutionary mechanisms in African trypanosome species.</title>
        <authorList>
            <person name="Jackson A.P."/>
            <person name="Berry A."/>
            <person name="Aslett M."/>
            <person name="Allison H.C."/>
            <person name="Burton P."/>
            <person name="Vavrova-Anderson J."/>
            <person name="Brown R."/>
            <person name="Browne H."/>
            <person name="Corton N."/>
            <person name="Hauser H."/>
            <person name="Gamble J."/>
            <person name="Gilderthorp R."/>
            <person name="Marcello L."/>
            <person name="McQuillan J."/>
            <person name="Otto T.D."/>
            <person name="Quail M.A."/>
            <person name="Sanders M.J."/>
            <person name="van Tonder A."/>
            <person name="Ginger M.L."/>
            <person name="Field M.C."/>
            <person name="Barry J.D."/>
            <person name="Hertz-Fowler C."/>
            <person name="Berriman M."/>
        </authorList>
    </citation>
    <scope>NUCLEOTIDE SEQUENCE [LARGE SCALE GENOMIC DNA]</scope>
    <source>
        <strain evidence="1 2">IL3000</strain>
    </source>
</reference>
<evidence type="ECO:0000313" key="2">
    <source>
        <dbReference type="Proteomes" id="UP000000702"/>
    </source>
</evidence>
<gene>
    <name evidence="1" type="ORF">TCIL3000_0_27600</name>
</gene>
<sequence length="213" mass="23577">MNENAKVQRLVDELGCLISEWTVNGVSERVAQQFSDLYRRFMLTVHHDLGSSIDKGPALATAACIPLWEMLHFYSGAFAPLQASSKALVIILLTSLYPKARDRRCLYQHLGCVGSLGFSSVPLNWNVPTKTEVIEDLTSDGSEQDGYSEIVNYVQNTLLVEEEILKTCSTVGLGSKVKTLMEDVLPRCYLVDQDSNVSETGMPSESAIVITRR</sequence>
<dbReference type="AlphaFoldDB" id="F9W3U2"/>
<reference evidence="2" key="1">
    <citation type="submission" date="2011-07" db="EMBL/GenBank/DDBJ databases">
        <title>Divergent evolution of antigenic variation in African trypanosomes.</title>
        <authorList>
            <person name="Jackson A.P."/>
            <person name="Berry A."/>
            <person name="Allison H.C."/>
            <person name="Burton P."/>
            <person name="Anderson J."/>
            <person name="Aslett M."/>
            <person name="Brown R."/>
            <person name="Corton N."/>
            <person name="Harris D."/>
            <person name="Hauser H."/>
            <person name="Gamble J."/>
            <person name="Gilderthorp R."/>
            <person name="McQuillan J."/>
            <person name="Quail M.A."/>
            <person name="Sanders M."/>
            <person name="Van Tonder A."/>
            <person name="Ginger M.L."/>
            <person name="Donelson J.E."/>
            <person name="Field M.C."/>
            <person name="Barry J.D."/>
            <person name="Berriman M."/>
            <person name="Hertz-Fowler C."/>
        </authorList>
    </citation>
    <scope>NUCLEOTIDE SEQUENCE [LARGE SCALE GENOMIC DNA]</scope>
    <source>
        <strain evidence="2">IL3000</strain>
    </source>
</reference>
<dbReference type="Proteomes" id="UP000000702">
    <property type="component" value="Unassembled WGS sequence"/>
</dbReference>
<dbReference type="EMBL" id="CAEQ01000473">
    <property type="protein sequence ID" value="CCD11816.1"/>
    <property type="molecule type" value="Genomic_DNA"/>
</dbReference>
<protein>
    <submittedName>
        <fullName evidence="1">WGS project CAEQ00000000 data, annotated contig 1109</fullName>
    </submittedName>
</protein>
<keyword evidence="2" id="KW-1185">Reference proteome</keyword>
<name>F9W3U2_TRYCI</name>
<accession>F9W3U2</accession>
<comment type="caution">
    <text evidence="1">The sequence shown here is derived from an EMBL/GenBank/DDBJ whole genome shotgun (WGS) entry which is preliminary data.</text>
</comment>
<proteinExistence type="predicted"/>
<dbReference type="VEuPathDB" id="TriTrypDB:TcIL3000_0_27600"/>